<dbReference type="FunFam" id="2.60.40.1170:FF:000036">
    <property type="entry name" value="stonin-2 isoform X1"/>
    <property type="match status" value="1"/>
</dbReference>
<feature type="domain" description="MHD" evidence="18">
    <location>
        <begin position="557"/>
        <end position="864"/>
    </location>
</feature>
<evidence type="ECO:0000256" key="12">
    <source>
        <dbReference type="ARBA" id="ARBA00034102"/>
    </source>
</evidence>
<keyword evidence="8" id="KW-0677">Repeat</keyword>
<organism evidence="19 20">
    <name type="scientific">Oxyruncus cristatus</name>
    <name type="common">sharpbill</name>
    <dbReference type="NCBI Taxonomy" id="114331"/>
    <lineage>
        <taxon>Eukaryota</taxon>
        <taxon>Metazoa</taxon>
        <taxon>Chordata</taxon>
        <taxon>Craniata</taxon>
        <taxon>Vertebrata</taxon>
        <taxon>Euteleostomi</taxon>
        <taxon>Archelosauria</taxon>
        <taxon>Archosauria</taxon>
        <taxon>Dinosauria</taxon>
        <taxon>Saurischia</taxon>
        <taxon>Theropoda</taxon>
        <taxon>Coelurosauria</taxon>
        <taxon>Aves</taxon>
        <taxon>Neognathae</taxon>
        <taxon>Neoaves</taxon>
        <taxon>Telluraves</taxon>
        <taxon>Australaves</taxon>
        <taxon>Passeriformes</taxon>
        <taxon>Cotingidae</taxon>
        <taxon>Oxyruncus</taxon>
    </lineage>
</organism>
<evidence type="ECO:0000256" key="11">
    <source>
        <dbReference type="ARBA" id="ARBA00023136"/>
    </source>
</evidence>
<feature type="compositionally biased region" description="Low complexity" evidence="16">
    <location>
        <begin position="116"/>
        <end position="131"/>
    </location>
</feature>
<evidence type="ECO:0000256" key="14">
    <source>
        <dbReference type="ARBA" id="ARBA00063885"/>
    </source>
</evidence>
<evidence type="ECO:0000256" key="5">
    <source>
        <dbReference type="ARBA" id="ARBA00022553"/>
    </source>
</evidence>
<dbReference type="InterPro" id="IPR028565">
    <property type="entry name" value="MHD"/>
</dbReference>
<dbReference type="CDD" id="cd09263">
    <property type="entry name" value="AP_stonin-2_MHD"/>
    <property type="match status" value="1"/>
</dbReference>
<feature type="region of interest" description="Disordered" evidence="16">
    <location>
        <begin position="307"/>
        <end position="343"/>
    </location>
</feature>
<dbReference type="Gene3D" id="2.60.40.1170">
    <property type="entry name" value="Mu homology domain, subdomain B"/>
    <property type="match status" value="2"/>
</dbReference>
<dbReference type="GO" id="GO:0030100">
    <property type="term" value="P:regulation of endocytosis"/>
    <property type="evidence" value="ECO:0007669"/>
    <property type="project" value="InterPro"/>
</dbReference>
<evidence type="ECO:0000259" key="18">
    <source>
        <dbReference type="PROSITE" id="PS51072"/>
    </source>
</evidence>
<dbReference type="SUPFAM" id="SSF49447">
    <property type="entry name" value="Second domain of Mu2 adaptin subunit (ap50) of ap2 adaptor"/>
    <property type="match status" value="1"/>
</dbReference>
<keyword evidence="7" id="KW-0771">Synaptosome</keyword>
<keyword evidence="20" id="KW-1185">Reference proteome</keyword>
<evidence type="ECO:0000256" key="10">
    <source>
        <dbReference type="ARBA" id="ARBA00023018"/>
    </source>
</evidence>
<dbReference type="InterPro" id="IPR017110">
    <property type="entry name" value="Stonin"/>
</dbReference>
<dbReference type="Proteomes" id="UP000564466">
    <property type="component" value="Unassembled WGS sequence"/>
</dbReference>
<evidence type="ECO:0000256" key="6">
    <source>
        <dbReference type="ARBA" id="ARBA00022583"/>
    </source>
</evidence>
<keyword evidence="4" id="KW-0963">Cytoplasm</keyword>
<dbReference type="Pfam" id="PF12016">
    <property type="entry name" value="Stonin2_N"/>
    <property type="match status" value="1"/>
</dbReference>
<keyword evidence="10" id="KW-0770">Synapse</keyword>
<evidence type="ECO:0000313" key="20">
    <source>
        <dbReference type="Proteomes" id="UP000564466"/>
    </source>
</evidence>
<comment type="similarity">
    <text evidence="3">Belongs to the Stoned B family.</text>
</comment>
<dbReference type="FunFam" id="2.60.40.1170:FF:000018">
    <property type="entry name" value="stonin-2 isoform X2"/>
    <property type="match status" value="1"/>
</dbReference>
<feature type="compositionally biased region" description="Low complexity" evidence="16">
    <location>
        <begin position="175"/>
        <end position="185"/>
    </location>
</feature>
<evidence type="ECO:0000256" key="16">
    <source>
        <dbReference type="SAM" id="MobiDB-lite"/>
    </source>
</evidence>
<dbReference type="InterPro" id="IPR031228">
    <property type="entry name" value="STON2_MHD"/>
</dbReference>
<evidence type="ECO:0000256" key="15">
    <source>
        <dbReference type="ARBA" id="ARBA00073678"/>
    </source>
</evidence>
<evidence type="ECO:0000256" key="13">
    <source>
        <dbReference type="ARBA" id="ARBA00055858"/>
    </source>
</evidence>
<dbReference type="EMBL" id="VXAY01006571">
    <property type="protein sequence ID" value="NXM35122.1"/>
    <property type="molecule type" value="Genomic_DNA"/>
</dbReference>
<keyword evidence="9" id="KW-0832">Ubl conjugation</keyword>
<dbReference type="GO" id="GO:0006897">
    <property type="term" value="P:endocytosis"/>
    <property type="evidence" value="ECO:0007669"/>
    <property type="project" value="UniProtKB-KW"/>
</dbReference>
<evidence type="ECO:0000256" key="3">
    <source>
        <dbReference type="ARBA" id="ARBA00005579"/>
    </source>
</evidence>
<evidence type="ECO:0000256" key="7">
    <source>
        <dbReference type="ARBA" id="ARBA00022599"/>
    </source>
</evidence>
<dbReference type="PANTHER" id="PTHR10529">
    <property type="entry name" value="AP COMPLEX SUBUNIT MU"/>
    <property type="match status" value="1"/>
</dbReference>
<evidence type="ECO:0000256" key="1">
    <source>
        <dbReference type="ARBA" id="ARBA00004370"/>
    </source>
</evidence>
<dbReference type="InterPro" id="IPR022699">
    <property type="entry name" value="Stonin2_N"/>
</dbReference>
<dbReference type="InterPro" id="IPR036168">
    <property type="entry name" value="AP2_Mu_C_sf"/>
</dbReference>
<feature type="region of interest" description="Disordered" evidence="16">
    <location>
        <begin position="27"/>
        <end position="54"/>
    </location>
</feature>
<comment type="caution">
    <text evidence="19">The sequence shown here is derived from an EMBL/GenBank/DDBJ whole genome shotgun (WGS) entry which is preliminary data.</text>
</comment>
<keyword evidence="11" id="KW-0472">Membrane</keyword>
<keyword evidence="6" id="KW-0254">Endocytosis</keyword>
<gene>
    <name evidence="19" type="primary">Ston2</name>
    <name evidence="19" type="ORF">OXYCRI_R06992</name>
</gene>
<feature type="region of interest" description="Disordered" evidence="16">
    <location>
        <begin position="110"/>
        <end position="190"/>
    </location>
</feature>
<protein>
    <recommendedName>
        <fullName evidence="15">Stonin-2</fullName>
    </recommendedName>
</protein>
<dbReference type="InterPro" id="IPR012320">
    <property type="entry name" value="SHD_dom"/>
</dbReference>
<evidence type="ECO:0000313" key="19">
    <source>
        <dbReference type="EMBL" id="NXM35122.1"/>
    </source>
</evidence>
<dbReference type="PROSITE" id="PS51070">
    <property type="entry name" value="SHD"/>
    <property type="match status" value="1"/>
</dbReference>
<comment type="subunit">
    <text evidence="14">Interacts with the second C2 domain of synaptotagmins SYT1 and SYT2. Interacts with EPS15, EPS15R and ITSN1. Interacts indirectly with the AP-2 adapter complex. Interacts with TOR1A and COPS4; the interaction controls STON2 protein stability.</text>
</comment>
<feature type="compositionally biased region" description="Polar residues" evidence="16">
    <location>
        <begin position="39"/>
        <end position="53"/>
    </location>
</feature>
<feature type="non-terminal residue" evidence="19">
    <location>
        <position position="864"/>
    </location>
</feature>
<evidence type="ECO:0000256" key="9">
    <source>
        <dbReference type="ARBA" id="ARBA00022843"/>
    </source>
</evidence>
<dbReference type="GO" id="GO:0043005">
    <property type="term" value="C:neuron projection"/>
    <property type="evidence" value="ECO:0007669"/>
    <property type="project" value="UniProtKB-KW"/>
</dbReference>
<dbReference type="GO" id="GO:0016020">
    <property type="term" value="C:membrane"/>
    <property type="evidence" value="ECO:0007669"/>
    <property type="project" value="UniProtKB-SubCell"/>
</dbReference>
<dbReference type="GO" id="GO:0045202">
    <property type="term" value="C:synapse"/>
    <property type="evidence" value="ECO:0007669"/>
    <property type="project" value="UniProtKB-SubCell"/>
</dbReference>
<feature type="non-terminal residue" evidence="19">
    <location>
        <position position="1"/>
    </location>
</feature>
<reference evidence="19 20" key="1">
    <citation type="submission" date="2019-09" db="EMBL/GenBank/DDBJ databases">
        <title>Bird 10,000 Genomes (B10K) Project - Family phase.</title>
        <authorList>
            <person name="Zhang G."/>
        </authorList>
    </citation>
    <scope>NUCLEOTIDE SEQUENCE [LARGE SCALE GENOMIC DNA]</scope>
    <source>
        <strain evidence="19">B10K-DU-002-07</strain>
        <tissue evidence="19">Muscle</tissue>
    </source>
</reference>
<dbReference type="PIRSF" id="PIRSF037099">
    <property type="entry name" value="Stonin"/>
    <property type="match status" value="1"/>
</dbReference>
<dbReference type="InterPro" id="IPR050431">
    <property type="entry name" value="Adaptor_comp_med_subunit"/>
</dbReference>
<sequence length="864" mass="96725">MTSVTSVIASHQSEWVSFSDELLLPVNPRGSTEEPLQKCFNSSDTSPEENQNADGEFKDLFCTELEEAADQTKVDSAVLSNHVCPSIDLSSSISAWVQFEDAPWTSASSIHPQTVSASKVPSWTSPSSNSSERQARVSESSWTTNSEDTSSPSIAPSYTDLQSINTEDLTSGRTSAADSADNSSSLQEDEEIDMEAVNWQLNNTSVNGHSSTPTTVRFPSWVTFDDNEVSFSPQNLSPLKTNTPSAETQAPDVNFNLTTSLKKRERPKSTLGDLSKIQKLDLSSLTKLPSVETPPWSATNPFLDESLRDVQPSPINPFSSFFEERERRSKSSSVSSAPGNSQRDSLIIFHQEPDSINFHEANKSLTHTDAVEQLKQLQIGDPDHVSSSALPDDDPMMPYDLDAALFNLAPAQPKDGWPMMLRIPEKKNIMSSRHWGPIYVKLTDSGCIQLFYEKGLEKPFRELKLEINHEISERKLQNYDENGRIHSVRLDRTTYKEKKKYQPKPAIAHTAEREQIIKLGTTDYEDFLSFINAVQDTLMNLPASSTDLSTVGLNYQEEEITVDVRDEFHGILAKGDSAILQHCVLTHIYVLSFLSGLAECRLGLNDILIKGNEIVARQDIMPTTTTKWIKLYSCQFHSCVDEDMFNNSRIILFNPLDACRFELMRFRTIFAEKTLPFTLRTAASINGAEVEVQSWLMMSTGFSSNHDPLTQVPCENVMIRYPVPNEWVKNFRRESVLGEKSLKAKVNKGATFGSTGLSGSEPVMRVTLGTAKYEHAFNSIVWRINRLPDKNSASGHPHCFFCHLELGSDREVPSSFVRYVDVEFDMPTTSASKATVRSISVEDKTDVRKWVNYSAHYSYKVKLS</sequence>
<dbReference type="AlphaFoldDB" id="A0A7L1A1H2"/>
<dbReference type="FunFam" id="2.60.40.1170:FF:000012">
    <property type="entry name" value="Stonin 2"/>
    <property type="match status" value="1"/>
</dbReference>
<proteinExistence type="inferred from homology"/>
<accession>A0A7L1A1H2</accession>
<comment type="function">
    <text evidence="13">Adapter protein involved in endocytic machinery. Involved in the synaptic vesicle recycling. May facilitate clathrin-coated vesicle uncoating.</text>
</comment>
<dbReference type="Pfam" id="PF00928">
    <property type="entry name" value="Adap_comp_sub"/>
    <property type="match status" value="1"/>
</dbReference>
<evidence type="ECO:0000256" key="4">
    <source>
        <dbReference type="ARBA" id="ARBA00022490"/>
    </source>
</evidence>
<comment type="subcellular location">
    <subcellularLocation>
        <location evidence="2">Cytoplasm</location>
    </subcellularLocation>
    <subcellularLocation>
        <location evidence="1">Membrane</location>
    </subcellularLocation>
    <subcellularLocation>
        <location evidence="12">Synapse</location>
        <location evidence="12">Synaptosome</location>
    </subcellularLocation>
</comment>
<evidence type="ECO:0000259" key="17">
    <source>
        <dbReference type="PROSITE" id="PS51070"/>
    </source>
</evidence>
<evidence type="ECO:0000256" key="2">
    <source>
        <dbReference type="ARBA" id="ARBA00004496"/>
    </source>
</evidence>
<keyword evidence="5" id="KW-0597">Phosphoprotein</keyword>
<feature type="domain" description="SHD" evidence="17">
    <location>
        <begin position="416"/>
        <end position="549"/>
    </location>
</feature>
<feature type="compositionally biased region" description="Polar residues" evidence="16">
    <location>
        <begin position="137"/>
        <end position="174"/>
    </location>
</feature>
<dbReference type="GO" id="GO:0005737">
    <property type="term" value="C:cytoplasm"/>
    <property type="evidence" value="ECO:0007669"/>
    <property type="project" value="UniProtKB-SubCell"/>
</dbReference>
<dbReference type="PROSITE" id="PS51072">
    <property type="entry name" value="MHD"/>
    <property type="match status" value="1"/>
</dbReference>
<name>A0A7L1A1H2_9PASS</name>
<evidence type="ECO:0000256" key="8">
    <source>
        <dbReference type="ARBA" id="ARBA00022737"/>
    </source>
</evidence>